<sequence length="257" mass="29051">MKSQTFKLTFVLLFAWMSFQATGQSCCPSYIQDYVETAYLPYDGFGVDNVQSFLIPSGDKIPSNMGAAAEANAKKFYSILNQSYVYVKPDPKNEVQIVQKNTFLIPKSPNSQFFMKFQQVKTWGFDSRYNTFVEFSADGGQTWTTKFMDLSLMFMGEEICIEYHINYKNILAAFQKIDPNMTLAKLLETPLNYRYNYVPKTSTEKKEYLRTHPHFVKLTAGASVKNLNFLHLLVDDEDGTGVTGGSTGSGSLAPPPR</sequence>
<gene>
    <name evidence="2" type="ORF">QM524_10210</name>
</gene>
<evidence type="ECO:0000313" key="2">
    <source>
        <dbReference type="EMBL" id="MDI9859585.1"/>
    </source>
</evidence>
<name>A0ABT6Y7Q3_9BACT</name>
<accession>A0ABT6Y7Q3</accession>
<keyword evidence="3" id="KW-1185">Reference proteome</keyword>
<dbReference type="PROSITE" id="PS51257">
    <property type="entry name" value="PROKAR_LIPOPROTEIN"/>
    <property type="match status" value="1"/>
</dbReference>
<feature type="signal peptide" evidence="1">
    <location>
        <begin position="1"/>
        <end position="23"/>
    </location>
</feature>
<evidence type="ECO:0000313" key="3">
    <source>
        <dbReference type="Proteomes" id="UP001236507"/>
    </source>
</evidence>
<proteinExistence type="predicted"/>
<dbReference type="Proteomes" id="UP001236507">
    <property type="component" value="Unassembled WGS sequence"/>
</dbReference>
<reference evidence="2 3" key="1">
    <citation type="submission" date="2023-05" db="EMBL/GenBank/DDBJ databases">
        <title>Novel species of genus Flectobacillus isolated from stream in China.</title>
        <authorList>
            <person name="Lu H."/>
        </authorList>
    </citation>
    <scope>NUCLEOTIDE SEQUENCE [LARGE SCALE GENOMIC DNA]</scope>
    <source>
        <strain evidence="2 3">KCTC 42575</strain>
    </source>
</reference>
<dbReference type="EMBL" id="JASHIF010000008">
    <property type="protein sequence ID" value="MDI9859585.1"/>
    <property type="molecule type" value="Genomic_DNA"/>
</dbReference>
<feature type="chain" id="PRO_5046233753" evidence="1">
    <location>
        <begin position="24"/>
        <end position="257"/>
    </location>
</feature>
<comment type="caution">
    <text evidence="2">The sequence shown here is derived from an EMBL/GenBank/DDBJ whole genome shotgun (WGS) entry which is preliminary data.</text>
</comment>
<keyword evidence="1" id="KW-0732">Signal</keyword>
<dbReference type="RefSeq" id="WP_283344495.1">
    <property type="nucleotide sequence ID" value="NZ_JASHIF010000008.1"/>
</dbReference>
<evidence type="ECO:0000256" key="1">
    <source>
        <dbReference type="SAM" id="SignalP"/>
    </source>
</evidence>
<protein>
    <submittedName>
        <fullName evidence="2">Uncharacterized protein</fullName>
    </submittedName>
</protein>
<organism evidence="2 3">
    <name type="scientific">Flectobacillus roseus</name>
    <dbReference type="NCBI Taxonomy" id="502259"/>
    <lineage>
        <taxon>Bacteria</taxon>
        <taxon>Pseudomonadati</taxon>
        <taxon>Bacteroidota</taxon>
        <taxon>Cytophagia</taxon>
        <taxon>Cytophagales</taxon>
        <taxon>Flectobacillaceae</taxon>
        <taxon>Flectobacillus</taxon>
    </lineage>
</organism>